<dbReference type="Gene3D" id="3.50.50.60">
    <property type="entry name" value="FAD/NAD(P)-binding domain"/>
    <property type="match status" value="2"/>
</dbReference>
<dbReference type="InterPro" id="IPR036873">
    <property type="entry name" value="Rhodanese-like_dom_sf"/>
</dbReference>
<dbReference type="Pfam" id="PF07992">
    <property type="entry name" value="Pyr_redox_2"/>
    <property type="match status" value="1"/>
</dbReference>
<keyword evidence="4" id="KW-0274">FAD</keyword>
<keyword evidence="5" id="KW-0560">Oxidoreductase</keyword>
<dbReference type="PRINTS" id="PR00368">
    <property type="entry name" value="FADPNR"/>
</dbReference>
<dbReference type="PRINTS" id="PR00411">
    <property type="entry name" value="PNDRDTASEI"/>
</dbReference>
<dbReference type="PANTHER" id="PTHR43429:SF1">
    <property type="entry name" value="NAD(P)H SULFUR OXIDOREDUCTASE (COA-DEPENDENT)"/>
    <property type="match status" value="1"/>
</dbReference>
<dbReference type="RefSeq" id="WP_137638519.1">
    <property type="nucleotide sequence ID" value="NZ_BJDN01000027.1"/>
</dbReference>
<evidence type="ECO:0000256" key="2">
    <source>
        <dbReference type="ARBA" id="ARBA00009130"/>
    </source>
</evidence>
<evidence type="ECO:0000256" key="1">
    <source>
        <dbReference type="ARBA" id="ARBA00001974"/>
    </source>
</evidence>
<evidence type="ECO:0000259" key="9">
    <source>
        <dbReference type="Pfam" id="PF07992"/>
    </source>
</evidence>
<keyword evidence="7" id="KW-0676">Redox-active center</keyword>
<dbReference type="InterPro" id="IPR050260">
    <property type="entry name" value="FAD-bd_OxRdtase"/>
</dbReference>
<evidence type="ECO:0000256" key="3">
    <source>
        <dbReference type="ARBA" id="ARBA00022630"/>
    </source>
</evidence>
<comment type="cofactor">
    <cofactor evidence="1">
        <name>FAD</name>
        <dbReference type="ChEBI" id="CHEBI:57692"/>
    </cofactor>
</comment>
<evidence type="ECO:0000256" key="5">
    <source>
        <dbReference type="ARBA" id="ARBA00023002"/>
    </source>
</evidence>
<feature type="domain" description="Pyridine nucleotide-disulphide oxidoreductase dimerisation" evidence="8">
    <location>
        <begin position="332"/>
        <end position="431"/>
    </location>
</feature>
<dbReference type="PANTHER" id="PTHR43429">
    <property type="entry name" value="PYRIDINE NUCLEOTIDE-DISULFIDE OXIDOREDUCTASE DOMAIN-CONTAINING"/>
    <property type="match status" value="1"/>
</dbReference>
<dbReference type="InterPro" id="IPR016156">
    <property type="entry name" value="FAD/NAD-linked_Rdtase_dimer_sf"/>
</dbReference>
<comment type="caution">
    <text evidence="10">The sequence shown here is derived from an EMBL/GenBank/DDBJ whole genome shotgun (WGS) entry which is preliminary data.</text>
</comment>
<gene>
    <name evidence="10" type="ORF">ACFQZ7_02955</name>
</gene>
<comment type="similarity">
    <text evidence="2">Belongs to the class-III pyridine nucleotide-disulfide oxidoreductase family.</text>
</comment>
<keyword evidence="3" id="KW-0285">Flavoprotein</keyword>
<dbReference type="InterPro" id="IPR004099">
    <property type="entry name" value="Pyr_nucl-diS_OxRdtase_dimer"/>
</dbReference>
<keyword evidence="11" id="KW-1185">Reference proteome</keyword>
<dbReference type="Gene3D" id="3.40.250.10">
    <property type="entry name" value="Rhodanese-like domain"/>
    <property type="match status" value="1"/>
</dbReference>
<dbReference type="SUPFAM" id="SSF52821">
    <property type="entry name" value="Rhodanese/Cell cycle control phosphatase"/>
    <property type="match status" value="1"/>
</dbReference>
<evidence type="ECO:0000313" key="11">
    <source>
        <dbReference type="Proteomes" id="UP001597104"/>
    </source>
</evidence>
<keyword evidence="6" id="KW-0558">Oxidation</keyword>
<dbReference type="EMBL" id="JBHTIO010000016">
    <property type="protein sequence ID" value="MFD0896693.1"/>
    <property type="molecule type" value="Genomic_DNA"/>
</dbReference>
<evidence type="ECO:0000256" key="6">
    <source>
        <dbReference type="ARBA" id="ARBA00023097"/>
    </source>
</evidence>
<feature type="domain" description="FAD/NAD(P)-binding" evidence="9">
    <location>
        <begin position="1"/>
        <end position="290"/>
    </location>
</feature>
<protein>
    <submittedName>
        <fullName evidence="10">FAD-dependent oxidoreductase</fullName>
    </submittedName>
</protein>
<accession>A0ABW3E8S6</accession>
<reference evidence="11" key="1">
    <citation type="journal article" date="2019" name="Int. J. Syst. Evol. Microbiol.">
        <title>The Global Catalogue of Microorganisms (GCM) 10K type strain sequencing project: providing services to taxonomists for standard genome sequencing and annotation.</title>
        <authorList>
            <consortium name="The Broad Institute Genomics Platform"/>
            <consortium name="The Broad Institute Genome Sequencing Center for Infectious Disease"/>
            <person name="Wu L."/>
            <person name="Ma J."/>
        </authorList>
    </citation>
    <scope>NUCLEOTIDE SEQUENCE [LARGE SCALE GENOMIC DNA]</scope>
    <source>
        <strain evidence="11">CCM 8925</strain>
    </source>
</reference>
<organism evidence="10 11">
    <name type="scientific">Loigolactobacillus binensis</name>
    <dbReference type="NCBI Taxonomy" id="2559922"/>
    <lineage>
        <taxon>Bacteria</taxon>
        <taxon>Bacillati</taxon>
        <taxon>Bacillota</taxon>
        <taxon>Bacilli</taxon>
        <taxon>Lactobacillales</taxon>
        <taxon>Lactobacillaceae</taxon>
        <taxon>Loigolactobacillus</taxon>
    </lineage>
</organism>
<evidence type="ECO:0000256" key="4">
    <source>
        <dbReference type="ARBA" id="ARBA00022827"/>
    </source>
</evidence>
<dbReference type="Pfam" id="PF02852">
    <property type="entry name" value="Pyr_redox_dim"/>
    <property type="match status" value="1"/>
</dbReference>
<evidence type="ECO:0000259" key="8">
    <source>
        <dbReference type="Pfam" id="PF02852"/>
    </source>
</evidence>
<evidence type="ECO:0000313" key="10">
    <source>
        <dbReference type="EMBL" id="MFD0896693.1"/>
    </source>
</evidence>
<sequence length="537" mass="57112">MKVIIIGGVAGGPSLATRLRRLDETVEILLLERGAHISYASCALPYYLGDVVTDFDRLIERTPALMQEKNNIEVRVQHEMTAIDATTKTITVTDLTTQTTYQEQYDVLVLATGSRAVLPAIKGLAAATNCFTLRNLEDAATIKQFLVQQQPQTATVVGAGVAGLEIAENLHARGIAVTVVDQLPTVAAPYDAELAALIAEELTSYGITLQLGQTITAIEAAGRQLLLANGTRLDTELVIFATGVRPNSEVAAAAGIKLAADHHIIVDEKLATNLPAIYAIGDVIETKSYITGLATPSMLSSAANRQGHLLADILSGKALTYPGFIGSGVAKIFNLTASFVGYTEQALQAAGITNYQTIFITPFDHAAFYPGAQRLNLKLLFDDQSGKLLGGQAVGLRGVDKRIGELSVAISGRLTVFDLPALELPYSPPYSTTRDPLNTAGYVAINQLQRAVVTVDLAAIPVAERKTAYFLDISEAGQPASGSVLATHHIPLSALRARLNELPTEQPIYITFRKGAGPYNAARLLAGNGFNVQVLAE</sequence>
<proteinExistence type="inferred from homology"/>
<dbReference type="SUPFAM" id="SSF55424">
    <property type="entry name" value="FAD/NAD-linked reductases, dimerisation (C-terminal) domain"/>
    <property type="match status" value="1"/>
</dbReference>
<dbReference type="SUPFAM" id="SSF51905">
    <property type="entry name" value="FAD/NAD(P)-binding domain"/>
    <property type="match status" value="2"/>
</dbReference>
<name>A0ABW3E8S6_9LACO</name>
<dbReference type="InterPro" id="IPR023753">
    <property type="entry name" value="FAD/NAD-binding_dom"/>
</dbReference>
<dbReference type="InterPro" id="IPR036188">
    <property type="entry name" value="FAD/NAD-bd_sf"/>
</dbReference>
<evidence type="ECO:0000256" key="7">
    <source>
        <dbReference type="ARBA" id="ARBA00023284"/>
    </source>
</evidence>
<dbReference type="Proteomes" id="UP001597104">
    <property type="component" value="Unassembled WGS sequence"/>
</dbReference>